<sequence>MRTVLVTGGGGAGRTTTAAVTALAHSRRGLRTLLLTTDTDGPLEALLGCRPSGPGGLPAARRAGTREPRSPWTPPVEAAPGLWAAQLDAGACFRDGFLALQESCRSALDLLGSTPLAHDELTELPGSRALAVLRALRLLHTAPDTPLQDACPSAPPWDLVVVDMPPTPETIALLALPEQLRRYLRRLLPAERQAARALRPLLAQLVGVAMPAESLYGTAARIETELAAAQAAVEAVGTTVRLVVDPGPSADLAVRSARAGLALHGHRLDAVVANRLLPADSPDPWLAALSGQQRAALGEHRRAARDGGFALHELPHLGRDPRGRDDLAELACRAVLPVHPEGPRGPREDGRAGPADRQVEDRLAQDGVLVWRLPLPGADRNGLGLVRHGDELVVTTGPFRRVLPLPSALRRCTVSGAGLHAEVLEVRFTPDTALWPGGPPGEERSAGPQE</sequence>
<feature type="region of interest" description="Disordered" evidence="2">
    <location>
        <begin position="431"/>
        <end position="450"/>
    </location>
</feature>
<evidence type="ECO:0000259" key="3">
    <source>
        <dbReference type="Pfam" id="PF02374"/>
    </source>
</evidence>
<evidence type="ECO:0000256" key="2">
    <source>
        <dbReference type="SAM" id="MobiDB-lite"/>
    </source>
</evidence>
<feature type="region of interest" description="Disordered" evidence="2">
    <location>
        <begin position="49"/>
        <end position="77"/>
    </location>
</feature>
<dbReference type="InterPro" id="IPR025723">
    <property type="entry name" value="ArsA/GET3_ATPase-like"/>
</dbReference>
<feature type="compositionally biased region" description="Basic and acidic residues" evidence="2">
    <location>
        <begin position="341"/>
        <end position="351"/>
    </location>
</feature>
<dbReference type="PANTHER" id="PTHR10803:SF3">
    <property type="entry name" value="ATPASE GET3"/>
    <property type="match status" value="1"/>
</dbReference>
<comment type="similarity">
    <text evidence="1">Belongs to the arsA ATPase family.</text>
</comment>
<dbReference type="PANTHER" id="PTHR10803">
    <property type="entry name" value="ARSENICAL PUMP-DRIVING ATPASE ARSENITE-TRANSLOCATING ATPASE"/>
    <property type="match status" value="1"/>
</dbReference>
<feature type="domain" description="ArsA HSP20-like" evidence="4">
    <location>
        <begin position="367"/>
        <end position="428"/>
    </location>
</feature>
<accession>A0ABT0X1I0</accession>
<dbReference type="InterPro" id="IPR040612">
    <property type="entry name" value="ArsA_HSP20-like"/>
</dbReference>
<dbReference type="SUPFAM" id="SSF52540">
    <property type="entry name" value="P-loop containing nucleoside triphosphate hydrolases"/>
    <property type="match status" value="1"/>
</dbReference>
<evidence type="ECO:0000313" key="5">
    <source>
        <dbReference type="EMBL" id="MCM2576414.1"/>
    </source>
</evidence>
<dbReference type="Pfam" id="PF17886">
    <property type="entry name" value="ArsA_HSP20"/>
    <property type="match status" value="1"/>
</dbReference>
<reference evidence="5" key="1">
    <citation type="journal article" date="2023" name="Int. J. Syst. Evol. Microbiol.">
        <title>Streptomyces meridianus sp. nov. isolated from brackish water of the Tagus estuary in Alcochete, Portugal.</title>
        <authorList>
            <person name="Santos J.D.N."/>
            <person name="Klimek D."/>
            <person name="Calusinska M."/>
            <person name="Lobo Da Cunha A."/>
            <person name="Catita J."/>
            <person name="Goncalves H."/>
            <person name="Gonzalez I."/>
            <person name="Reyes F."/>
            <person name="Lage O.M."/>
        </authorList>
    </citation>
    <scope>NUCLEOTIDE SEQUENCE</scope>
    <source>
        <strain evidence="5">MTZ3.1</strain>
    </source>
</reference>
<evidence type="ECO:0000259" key="4">
    <source>
        <dbReference type="Pfam" id="PF17886"/>
    </source>
</evidence>
<feature type="compositionally biased region" description="Basic and acidic residues" evidence="2">
    <location>
        <begin position="441"/>
        <end position="450"/>
    </location>
</feature>
<keyword evidence="6" id="KW-1185">Reference proteome</keyword>
<dbReference type="InterPro" id="IPR027417">
    <property type="entry name" value="P-loop_NTPase"/>
</dbReference>
<proteinExistence type="inferred from homology"/>
<name>A0ABT0X1I0_9ACTN</name>
<dbReference type="InterPro" id="IPR008978">
    <property type="entry name" value="HSP20-like_chaperone"/>
</dbReference>
<evidence type="ECO:0000313" key="6">
    <source>
        <dbReference type="Proteomes" id="UP001167160"/>
    </source>
</evidence>
<comment type="caution">
    <text evidence="5">The sequence shown here is derived from an EMBL/GenBank/DDBJ whole genome shotgun (WGS) entry which is preliminary data.</text>
</comment>
<gene>
    <name evidence="5" type="ORF">M1E25_03425</name>
</gene>
<feature type="domain" description="ArsA/GET3 Anion-transporting ATPase-like" evidence="3">
    <location>
        <begin position="1"/>
        <end position="38"/>
    </location>
</feature>
<dbReference type="Pfam" id="PF02374">
    <property type="entry name" value="ArsA_ATPase"/>
    <property type="match status" value="2"/>
</dbReference>
<dbReference type="Gene3D" id="3.40.50.300">
    <property type="entry name" value="P-loop containing nucleotide triphosphate hydrolases"/>
    <property type="match status" value="1"/>
</dbReference>
<organism evidence="5 6">
    <name type="scientific">Streptomyces meridianus</name>
    <dbReference type="NCBI Taxonomy" id="2938945"/>
    <lineage>
        <taxon>Bacteria</taxon>
        <taxon>Bacillati</taxon>
        <taxon>Actinomycetota</taxon>
        <taxon>Actinomycetes</taxon>
        <taxon>Kitasatosporales</taxon>
        <taxon>Streptomycetaceae</taxon>
        <taxon>Streptomyces</taxon>
    </lineage>
</organism>
<dbReference type="EMBL" id="JAMQGM010000008">
    <property type="protein sequence ID" value="MCM2576414.1"/>
    <property type="molecule type" value="Genomic_DNA"/>
</dbReference>
<dbReference type="InterPro" id="IPR016300">
    <property type="entry name" value="ATPase_ArsA/GET3"/>
</dbReference>
<dbReference type="Gene3D" id="2.60.40.790">
    <property type="match status" value="1"/>
</dbReference>
<evidence type="ECO:0000256" key="1">
    <source>
        <dbReference type="ARBA" id="ARBA00011040"/>
    </source>
</evidence>
<feature type="region of interest" description="Disordered" evidence="2">
    <location>
        <begin position="337"/>
        <end position="357"/>
    </location>
</feature>
<feature type="domain" description="ArsA/GET3 Anion-transporting ATPase-like" evidence="3">
    <location>
        <begin position="105"/>
        <end position="329"/>
    </location>
</feature>
<dbReference type="RefSeq" id="WP_251409296.1">
    <property type="nucleotide sequence ID" value="NZ_JAMQGM010000008.1"/>
</dbReference>
<protein>
    <submittedName>
        <fullName evidence="5">ArsA family ATPase</fullName>
    </submittedName>
</protein>
<dbReference type="Proteomes" id="UP001167160">
    <property type="component" value="Unassembled WGS sequence"/>
</dbReference>